<organism evidence="1">
    <name type="scientific">marine sediment metagenome</name>
    <dbReference type="NCBI Taxonomy" id="412755"/>
    <lineage>
        <taxon>unclassified sequences</taxon>
        <taxon>metagenomes</taxon>
        <taxon>ecological metagenomes</taxon>
    </lineage>
</organism>
<sequence>MITSDRPKLREICPGELKEILEQHEKWVFTKDEEKEK</sequence>
<accession>A0A0F9SK83</accession>
<dbReference type="AlphaFoldDB" id="A0A0F9SK83"/>
<proteinExistence type="predicted"/>
<dbReference type="EMBL" id="LAZR01002467">
    <property type="protein sequence ID" value="KKN29678.1"/>
    <property type="molecule type" value="Genomic_DNA"/>
</dbReference>
<gene>
    <name evidence="1" type="ORF">LCGC14_0841660</name>
</gene>
<protein>
    <submittedName>
        <fullName evidence="1">Uncharacterized protein</fullName>
    </submittedName>
</protein>
<reference evidence="1" key="1">
    <citation type="journal article" date="2015" name="Nature">
        <title>Complex archaea that bridge the gap between prokaryotes and eukaryotes.</title>
        <authorList>
            <person name="Spang A."/>
            <person name="Saw J.H."/>
            <person name="Jorgensen S.L."/>
            <person name="Zaremba-Niedzwiedzka K."/>
            <person name="Martijn J."/>
            <person name="Lind A.E."/>
            <person name="van Eijk R."/>
            <person name="Schleper C."/>
            <person name="Guy L."/>
            <person name="Ettema T.J."/>
        </authorList>
    </citation>
    <scope>NUCLEOTIDE SEQUENCE</scope>
</reference>
<comment type="caution">
    <text evidence="1">The sequence shown here is derived from an EMBL/GenBank/DDBJ whole genome shotgun (WGS) entry which is preliminary data.</text>
</comment>
<evidence type="ECO:0000313" key="1">
    <source>
        <dbReference type="EMBL" id="KKN29678.1"/>
    </source>
</evidence>
<name>A0A0F9SK83_9ZZZZ</name>